<proteinExistence type="predicted"/>
<comment type="caution">
    <text evidence="1">The sequence shown here is derived from an EMBL/GenBank/DDBJ whole genome shotgun (WGS) entry which is preliminary data.</text>
</comment>
<dbReference type="AlphaFoldDB" id="A0A4T0X3R1"/>
<gene>
    <name evidence="1" type="ORF">CANINC_002062</name>
</gene>
<accession>A0A4T0X3R1</accession>
<evidence type="ECO:0000313" key="1">
    <source>
        <dbReference type="EMBL" id="TID29266.1"/>
    </source>
</evidence>
<reference evidence="1 2" key="1">
    <citation type="journal article" date="2019" name="Front. Genet.">
        <title>Whole-Genome Sequencing of the Opportunistic Yeast Pathogen Candida inconspicua Uncovers Its Hybrid Origin.</title>
        <authorList>
            <person name="Mixao V."/>
            <person name="Hansen A.P."/>
            <person name="Saus E."/>
            <person name="Boekhout T."/>
            <person name="Lass-Florl C."/>
            <person name="Gabaldon T."/>
        </authorList>
    </citation>
    <scope>NUCLEOTIDE SEQUENCE [LARGE SCALE GENOMIC DNA]</scope>
    <source>
        <strain evidence="1 2">CBS 180</strain>
    </source>
</reference>
<evidence type="ECO:0000313" key="2">
    <source>
        <dbReference type="Proteomes" id="UP000307173"/>
    </source>
</evidence>
<name>A0A4T0X3R1_9ASCO</name>
<dbReference type="OrthoDB" id="2357318at2759"/>
<dbReference type="EMBL" id="SELW01000326">
    <property type="protein sequence ID" value="TID29266.1"/>
    <property type="molecule type" value="Genomic_DNA"/>
</dbReference>
<organism evidence="1 2">
    <name type="scientific">Pichia inconspicua</name>
    <dbReference type="NCBI Taxonomy" id="52247"/>
    <lineage>
        <taxon>Eukaryota</taxon>
        <taxon>Fungi</taxon>
        <taxon>Dikarya</taxon>
        <taxon>Ascomycota</taxon>
        <taxon>Saccharomycotina</taxon>
        <taxon>Pichiomycetes</taxon>
        <taxon>Pichiales</taxon>
        <taxon>Pichiaceae</taxon>
        <taxon>Pichia</taxon>
    </lineage>
</organism>
<dbReference type="Proteomes" id="UP000307173">
    <property type="component" value="Unassembled WGS sequence"/>
</dbReference>
<dbReference type="STRING" id="52247.A0A4T0X3R1"/>
<sequence length="408" mass="46825">MTTYAVIRRPTELDCLFNDIVSDKLSIDKTTSYLAHYYPKLKSIENIELLTLTLFKSKIFANISCFSVDVIAKLIDVYQYVLIEKYKITNPTIPFIEFYKSIYKTMCYTVTTDPDAYWKIIPVITGCISALSPMMRYNPYPVYSNVLHKTHKLFIELYDKAILSVMRANLPSDLRHPFLLSMSYIQEYLSNSLLESLILTSPNILSDITGLIFMSNEGLNNGSKFLNDLSYKELLIESPVLRSLNKWAFLYSKLVQRSSFQTAANSIAHITEFSSNIVKSLETIENSTDKWDLVKYCFFSIIIMFESLMGMVLTSKATTDLQFVIFNQIHRTLFNFSYVLDHIGTGGFESYNFVFDSSTTLFQRAPQCVANLGYSLLNELSLLSPPLFGIEKSKLDYFLRWTESLLPA</sequence>
<protein>
    <submittedName>
        <fullName evidence="1">Uncharacterized protein</fullName>
    </submittedName>
</protein>
<keyword evidence="2" id="KW-1185">Reference proteome</keyword>